<comment type="caution">
    <text evidence="1">The sequence shown here is derived from an EMBL/GenBank/DDBJ whole genome shotgun (WGS) entry which is preliminary data.</text>
</comment>
<accession>A0A3D9V470</accession>
<protein>
    <submittedName>
        <fullName evidence="1">Uncharacterized protein</fullName>
    </submittedName>
</protein>
<gene>
    <name evidence="1" type="ORF">DFJ64_1566</name>
</gene>
<dbReference type="EMBL" id="QTUC01000001">
    <property type="protein sequence ID" value="REF36166.1"/>
    <property type="molecule type" value="Genomic_DNA"/>
</dbReference>
<sequence length="50" mass="5498">MTTMPRGGVSGLVAGTVFNTDERQVLSLAGSIPVRLRYRAHPCPRTSRER</sequence>
<evidence type="ECO:0000313" key="1">
    <source>
        <dbReference type="EMBL" id="REF36166.1"/>
    </source>
</evidence>
<name>A0A3D9V470_THECX</name>
<reference evidence="1 2" key="1">
    <citation type="submission" date="2018-08" db="EMBL/GenBank/DDBJ databases">
        <title>Sequencing the genomes of 1000 actinobacteria strains.</title>
        <authorList>
            <person name="Klenk H.-P."/>
        </authorList>
    </citation>
    <scope>NUCLEOTIDE SEQUENCE [LARGE SCALE GENOMIC DNA]</scope>
    <source>
        <strain evidence="1 2">DSM 22891</strain>
    </source>
</reference>
<evidence type="ECO:0000313" key="2">
    <source>
        <dbReference type="Proteomes" id="UP000256485"/>
    </source>
</evidence>
<dbReference type="AlphaFoldDB" id="A0A3D9V470"/>
<proteinExistence type="predicted"/>
<dbReference type="Proteomes" id="UP000256485">
    <property type="component" value="Unassembled WGS sequence"/>
</dbReference>
<organism evidence="1 2">
    <name type="scientific">Thermasporomyces composti</name>
    <dbReference type="NCBI Taxonomy" id="696763"/>
    <lineage>
        <taxon>Bacteria</taxon>
        <taxon>Bacillati</taxon>
        <taxon>Actinomycetota</taxon>
        <taxon>Actinomycetes</taxon>
        <taxon>Propionibacteriales</taxon>
        <taxon>Nocardioidaceae</taxon>
        <taxon>Thermasporomyces</taxon>
    </lineage>
</organism>
<keyword evidence="2" id="KW-1185">Reference proteome</keyword>